<feature type="transmembrane region" description="Helical" evidence="1">
    <location>
        <begin position="69"/>
        <end position="87"/>
    </location>
</feature>
<dbReference type="AlphaFoldDB" id="A0A1J7IDT4"/>
<keyword evidence="1" id="KW-1133">Transmembrane helix</keyword>
<feature type="transmembrane region" description="Helical" evidence="1">
    <location>
        <begin position="99"/>
        <end position="115"/>
    </location>
</feature>
<evidence type="ECO:0000256" key="1">
    <source>
        <dbReference type="SAM" id="Phobius"/>
    </source>
</evidence>
<dbReference type="EMBL" id="KV875101">
    <property type="protein sequence ID" value="OIW25573.1"/>
    <property type="molecule type" value="Genomic_DNA"/>
</dbReference>
<evidence type="ECO:0000313" key="2">
    <source>
        <dbReference type="EMBL" id="OIW25573.1"/>
    </source>
</evidence>
<name>A0A1J7IDT4_9PEZI</name>
<dbReference type="Proteomes" id="UP000182658">
    <property type="component" value="Unassembled WGS sequence"/>
</dbReference>
<proteinExistence type="predicted"/>
<keyword evidence="1" id="KW-0472">Membrane</keyword>
<sequence>MDELLSIKEIPRLYVTGLCYLGAFSRFTHGRYTPAFYQYQIDHAPDDESTRLIPFVDATMGTLVLFSSGWTRTVAVLLCGIFQGIGIVHQLKKGRQVKLGVLSFVMAAAAGYLSWA</sequence>
<protein>
    <submittedName>
        <fullName evidence="2">Uncharacterized protein</fullName>
    </submittedName>
</protein>
<reference evidence="2 3" key="1">
    <citation type="submission" date="2016-10" db="EMBL/GenBank/DDBJ databases">
        <title>Draft genome sequence of Coniochaeta ligniaria NRRL30616, a lignocellulolytic fungus for bioabatement of inhibitors in plant biomass hydrolysates.</title>
        <authorList>
            <consortium name="DOE Joint Genome Institute"/>
            <person name="Jimenez D.J."/>
            <person name="Hector R.E."/>
            <person name="Riley R."/>
            <person name="Sun H."/>
            <person name="Grigoriev I.V."/>
            <person name="Van Elsas J.D."/>
            <person name="Nichols N.N."/>
        </authorList>
    </citation>
    <scope>NUCLEOTIDE SEQUENCE [LARGE SCALE GENOMIC DNA]</scope>
    <source>
        <strain evidence="2 3">NRRL 30616</strain>
    </source>
</reference>
<evidence type="ECO:0000313" key="3">
    <source>
        <dbReference type="Proteomes" id="UP000182658"/>
    </source>
</evidence>
<dbReference type="InParanoid" id="A0A1J7IDT4"/>
<gene>
    <name evidence="2" type="ORF">CONLIGDRAFT_498408</name>
</gene>
<accession>A0A1J7IDT4</accession>
<keyword evidence="1" id="KW-0812">Transmembrane</keyword>
<dbReference type="OrthoDB" id="2991872at2759"/>
<organism evidence="2 3">
    <name type="scientific">Coniochaeta ligniaria NRRL 30616</name>
    <dbReference type="NCBI Taxonomy" id="1408157"/>
    <lineage>
        <taxon>Eukaryota</taxon>
        <taxon>Fungi</taxon>
        <taxon>Dikarya</taxon>
        <taxon>Ascomycota</taxon>
        <taxon>Pezizomycotina</taxon>
        <taxon>Sordariomycetes</taxon>
        <taxon>Sordariomycetidae</taxon>
        <taxon>Coniochaetales</taxon>
        <taxon>Coniochaetaceae</taxon>
        <taxon>Coniochaeta</taxon>
    </lineage>
</organism>
<keyword evidence="3" id="KW-1185">Reference proteome</keyword>